<keyword evidence="1" id="KW-0472">Membrane</keyword>
<dbReference type="SMART" id="SM00315">
    <property type="entry name" value="RGS"/>
    <property type="match status" value="1"/>
</dbReference>
<dbReference type="Proteomes" id="UP000002630">
    <property type="component" value="Linkage Group LG23"/>
</dbReference>
<feature type="transmembrane region" description="Helical" evidence="1">
    <location>
        <begin position="49"/>
        <end position="69"/>
    </location>
</feature>
<keyword evidence="4" id="KW-1185">Reference proteome</keyword>
<dbReference type="SUPFAM" id="SSF48097">
    <property type="entry name" value="Regulator of G-protein signaling, RGS"/>
    <property type="match status" value="1"/>
</dbReference>
<feature type="transmembrane region" description="Helical" evidence="1">
    <location>
        <begin position="89"/>
        <end position="108"/>
    </location>
</feature>
<dbReference type="InterPro" id="IPR044926">
    <property type="entry name" value="RGS_subdomain_2"/>
</dbReference>
<evidence type="ECO:0000313" key="3">
    <source>
        <dbReference type="EMBL" id="CBJ31526.1"/>
    </source>
</evidence>
<feature type="transmembrane region" description="Helical" evidence="1">
    <location>
        <begin position="206"/>
        <end position="224"/>
    </location>
</feature>
<reference evidence="3 4" key="1">
    <citation type="journal article" date="2010" name="Nature">
        <title>The Ectocarpus genome and the independent evolution of multicellularity in brown algae.</title>
        <authorList>
            <person name="Cock J.M."/>
            <person name="Sterck L."/>
            <person name="Rouze P."/>
            <person name="Scornet D."/>
            <person name="Allen A.E."/>
            <person name="Amoutzias G."/>
            <person name="Anthouard V."/>
            <person name="Artiguenave F."/>
            <person name="Aury J.M."/>
            <person name="Badger J.H."/>
            <person name="Beszteri B."/>
            <person name="Billiau K."/>
            <person name="Bonnet E."/>
            <person name="Bothwell J.H."/>
            <person name="Bowler C."/>
            <person name="Boyen C."/>
            <person name="Brownlee C."/>
            <person name="Carrano C.J."/>
            <person name="Charrier B."/>
            <person name="Cho G.Y."/>
            <person name="Coelho S.M."/>
            <person name="Collen J."/>
            <person name="Corre E."/>
            <person name="Da Silva C."/>
            <person name="Delage L."/>
            <person name="Delaroque N."/>
            <person name="Dittami S.M."/>
            <person name="Doulbeau S."/>
            <person name="Elias M."/>
            <person name="Farnham G."/>
            <person name="Gachon C.M."/>
            <person name="Gschloessl B."/>
            <person name="Heesch S."/>
            <person name="Jabbari K."/>
            <person name="Jubin C."/>
            <person name="Kawai H."/>
            <person name="Kimura K."/>
            <person name="Kloareg B."/>
            <person name="Kupper F.C."/>
            <person name="Lang D."/>
            <person name="Le Bail A."/>
            <person name="Leblanc C."/>
            <person name="Lerouge P."/>
            <person name="Lohr M."/>
            <person name="Lopez P.J."/>
            <person name="Martens C."/>
            <person name="Maumus F."/>
            <person name="Michel G."/>
            <person name="Miranda-Saavedra D."/>
            <person name="Morales J."/>
            <person name="Moreau H."/>
            <person name="Motomura T."/>
            <person name="Nagasato C."/>
            <person name="Napoli C.A."/>
            <person name="Nelson D.R."/>
            <person name="Nyvall-Collen P."/>
            <person name="Peters A.F."/>
            <person name="Pommier C."/>
            <person name="Potin P."/>
            <person name="Poulain J."/>
            <person name="Quesneville H."/>
            <person name="Read B."/>
            <person name="Rensing S.A."/>
            <person name="Ritter A."/>
            <person name="Rousvoal S."/>
            <person name="Samanta M."/>
            <person name="Samson G."/>
            <person name="Schroeder D.C."/>
            <person name="Segurens B."/>
            <person name="Strittmatter M."/>
            <person name="Tonon T."/>
            <person name="Tregear J.W."/>
            <person name="Valentin K."/>
            <person name="von Dassow P."/>
            <person name="Yamagishi T."/>
            <person name="Van de Peer Y."/>
            <person name="Wincker P."/>
        </authorList>
    </citation>
    <scope>NUCLEOTIDE SEQUENCE [LARGE SCALE GENOMIC DNA]</scope>
    <source>
        <strain evidence="4">Ec32 / CCAP1310/4</strain>
    </source>
</reference>
<accession>D7FTZ9</accession>
<feature type="domain" description="RGS" evidence="2">
    <location>
        <begin position="286"/>
        <end position="401"/>
    </location>
</feature>
<dbReference type="PROSITE" id="PS50132">
    <property type="entry name" value="RGS"/>
    <property type="match status" value="1"/>
</dbReference>
<dbReference type="Gene3D" id="1.10.167.10">
    <property type="entry name" value="Regulator of G-protein Signalling 4, domain 2"/>
    <property type="match status" value="1"/>
</dbReference>
<dbReference type="InterPro" id="IPR036305">
    <property type="entry name" value="RGS_sf"/>
</dbReference>
<protein>
    <recommendedName>
        <fullName evidence="2">RGS domain-containing protein</fullName>
    </recommendedName>
</protein>
<name>D7FTZ9_ECTSI</name>
<dbReference type="EMBL" id="FN649748">
    <property type="protein sequence ID" value="CBJ31526.1"/>
    <property type="molecule type" value="Genomic_DNA"/>
</dbReference>
<dbReference type="EMBL" id="FN648445">
    <property type="protein sequence ID" value="CBJ31526.1"/>
    <property type="molecule type" value="Genomic_DNA"/>
</dbReference>
<dbReference type="InParanoid" id="D7FTZ9"/>
<evidence type="ECO:0000259" key="2">
    <source>
        <dbReference type="PROSITE" id="PS50132"/>
    </source>
</evidence>
<dbReference type="CDD" id="cd07440">
    <property type="entry name" value="RGS"/>
    <property type="match status" value="1"/>
</dbReference>
<gene>
    <name evidence="3" type="ORF">Esi_0262_0013</name>
</gene>
<dbReference type="OrthoDB" id="752017at2759"/>
<dbReference type="Pfam" id="PF00615">
    <property type="entry name" value="RGS"/>
    <property type="match status" value="1"/>
</dbReference>
<organism evidence="3 4">
    <name type="scientific">Ectocarpus siliculosus</name>
    <name type="common">Brown alga</name>
    <name type="synonym">Conferva siliculosa</name>
    <dbReference type="NCBI Taxonomy" id="2880"/>
    <lineage>
        <taxon>Eukaryota</taxon>
        <taxon>Sar</taxon>
        <taxon>Stramenopiles</taxon>
        <taxon>Ochrophyta</taxon>
        <taxon>PX clade</taxon>
        <taxon>Phaeophyceae</taxon>
        <taxon>Ectocarpales</taxon>
        <taxon>Ectocarpaceae</taxon>
        <taxon>Ectocarpus</taxon>
    </lineage>
</organism>
<keyword evidence="1" id="KW-1133">Transmembrane helix</keyword>
<proteinExistence type="predicted"/>
<feature type="transmembrane region" description="Helical" evidence="1">
    <location>
        <begin position="128"/>
        <end position="148"/>
    </location>
</feature>
<evidence type="ECO:0000256" key="1">
    <source>
        <dbReference type="SAM" id="Phobius"/>
    </source>
</evidence>
<dbReference type="InterPro" id="IPR016137">
    <property type="entry name" value="RGS"/>
</dbReference>
<feature type="transmembrane region" description="Helical" evidence="1">
    <location>
        <begin position="15"/>
        <end position="37"/>
    </location>
</feature>
<dbReference type="AlphaFoldDB" id="D7FTZ9"/>
<evidence type="ECO:0000313" key="4">
    <source>
        <dbReference type="Proteomes" id="UP000002630"/>
    </source>
</evidence>
<sequence length="430" mass="49027">MSDEELWEPLTMVDYLMLGIVGTFQALALGVCVHLFLWRNWPPYVTKNVDIVIIMTFAGFAWTFANALDVGFVHRSKGDLLAECSLEKLLTWSTLCIHMFAFFIRVYLMWRIMVRHDEDVGSPKGQIFLLSSISLVPPLIALLVPGAYVFDETINSCNTTSTSRTVGLGMNAVGFYTICFLWFVCGRQLRRVRKQFNEYEAIKWTLSCLILLVLSYTVGVNIILDNKHHVLARRLAIVYPVLTTHTLLWGSIGEPLLKKWEGDREYLWSFTRGFSEMPSPAQLKASLAEQLSVEQLRDEFRGYMRTKVAQELVNFYLDSLDREEIHGFFGRQAATMRIVARYIRDGAPEQVNISEACREEIVSTNVTAYDIFDRARAEVLAVMEAEFKAEFVETEGFRRIANASELEQREKRLLRAGGFLPPSTPPGPCV</sequence>
<feature type="transmembrane region" description="Helical" evidence="1">
    <location>
        <begin position="168"/>
        <end position="185"/>
    </location>
</feature>
<keyword evidence="1" id="KW-0812">Transmembrane</keyword>